<dbReference type="EMBL" id="CP003540">
    <property type="protein sequence ID" value="QGW56960.1"/>
    <property type="molecule type" value="Genomic_DNA"/>
</dbReference>
<organism evidence="1 2">
    <name type="scientific">Corynebacterium pseudotuberculosis 258</name>
    <dbReference type="NCBI Taxonomy" id="1168865"/>
    <lineage>
        <taxon>Bacteria</taxon>
        <taxon>Bacillati</taxon>
        <taxon>Actinomycetota</taxon>
        <taxon>Actinomycetes</taxon>
        <taxon>Mycobacteriales</taxon>
        <taxon>Corynebacteriaceae</taxon>
        <taxon>Corynebacterium</taxon>
    </lineage>
</organism>
<dbReference type="Proteomes" id="UP000006465">
    <property type="component" value="Chromosome"/>
</dbReference>
<name>A0AAX1FKL3_CORPS</name>
<sequence length="104" mass="12043">MKILATTRNYRSGEFFTKHPIITPVAPLFTRHRPAQKIKPRATRFSKQSQQRGKITIFPTRTSKLDKINTGPLPYILRESFPAFTYPWGKVGKLGKHMRQPPHT</sequence>
<dbReference type="KEGG" id="coe:CP258_07255"/>
<accession>A0AAX1FKL3</accession>
<proteinExistence type="predicted"/>
<evidence type="ECO:0000313" key="1">
    <source>
        <dbReference type="EMBL" id="QGW56960.1"/>
    </source>
</evidence>
<evidence type="ECO:0000313" key="2">
    <source>
        <dbReference type="Proteomes" id="UP000006465"/>
    </source>
</evidence>
<gene>
    <name evidence="1" type="ORF">CP258_07255</name>
</gene>
<dbReference type="AlphaFoldDB" id="A0AAX1FKL3"/>
<reference evidence="1 2" key="1">
    <citation type="journal article" date="2013" name="J. Biotechnol.">
        <title>Genome sequence of Corynebacterium pseudotuberculosis biovar equi strain 258 and prediction of antigenic targets to improve biotechnological vaccine production.</title>
        <authorList>
            <person name="Soares S.C."/>
            <person name="Trost E."/>
            <person name="Ramos R.T."/>
            <person name="Carneiro A.R."/>
            <person name="Santos A.R."/>
            <person name="Pinto A.C."/>
            <person name="Barbosa E."/>
            <person name="Aburjaile F."/>
            <person name="Ali A."/>
            <person name="Diniz C.A."/>
            <person name="Hassan S.S."/>
            <person name="Fiaux K."/>
            <person name="Guimaraes L.C."/>
            <person name="Bakhtiar S.M."/>
            <person name="Pereira U."/>
            <person name="Almeida S.S."/>
            <person name="Abreu V.A."/>
            <person name="Rocha F.S."/>
            <person name="Dorella F.A."/>
            <person name="Miyoshi A."/>
            <person name="Silva A."/>
            <person name="Azevedo V."/>
            <person name="Tauch A."/>
        </authorList>
    </citation>
    <scope>NUCLEOTIDE SEQUENCE [LARGE SCALE GENOMIC DNA]</scope>
    <source>
        <strain evidence="1 2">258</strain>
    </source>
</reference>
<protein>
    <submittedName>
        <fullName evidence="1">Uncharacterized protein</fullName>
    </submittedName>
</protein>